<name>A0A087E0Q2_9BIFI</name>
<comment type="caution">
    <text evidence="2">The sequence shown here is derived from an EMBL/GenBank/DDBJ whole genome shotgun (WGS) entry which is preliminary data.</text>
</comment>
<keyword evidence="1" id="KW-0812">Transmembrane</keyword>
<keyword evidence="1" id="KW-1133">Transmembrane helix</keyword>
<dbReference type="EMBL" id="JGZR01000010">
    <property type="protein sequence ID" value="KFJ01353.1"/>
    <property type="molecule type" value="Genomic_DNA"/>
</dbReference>
<keyword evidence="1" id="KW-0472">Membrane</keyword>
<dbReference type="Proteomes" id="UP000029055">
    <property type="component" value="Unassembled WGS sequence"/>
</dbReference>
<protein>
    <submittedName>
        <fullName evidence="2">Uncharacterized protein</fullName>
    </submittedName>
</protein>
<dbReference type="eggNOG" id="ENOG502ZVVQ">
    <property type="taxonomic scope" value="Bacteria"/>
</dbReference>
<evidence type="ECO:0000313" key="2">
    <source>
        <dbReference type="EMBL" id="KFJ01353.1"/>
    </source>
</evidence>
<gene>
    <name evidence="2" type="ORF">BISU_1912</name>
</gene>
<accession>A0A087E0Q2</accession>
<feature type="transmembrane region" description="Helical" evidence="1">
    <location>
        <begin position="31"/>
        <end position="64"/>
    </location>
</feature>
<evidence type="ECO:0000313" key="3">
    <source>
        <dbReference type="Proteomes" id="UP000029055"/>
    </source>
</evidence>
<keyword evidence="3" id="KW-1185">Reference proteome</keyword>
<reference evidence="2 3" key="1">
    <citation type="submission" date="2014-03" db="EMBL/GenBank/DDBJ databases">
        <title>Genomics of Bifidobacteria.</title>
        <authorList>
            <person name="Ventura M."/>
            <person name="Milani C."/>
            <person name="Lugli G.A."/>
        </authorList>
    </citation>
    <scope>NUCLEOTIDE SEQUENCE [LARGE SCALE GENOMIC DNA]</scope>
    <source>
        <strain evidence="2 3">LMG 11597</strain>
    </source>
</reference>
<dbReference type="RefSeq" id="WP_024464626.1">
    <property type="nucleotide sequence ID" value="NZ_CP062939.1"/>
</dbReference>
<proteinExistence type="predicted"/>
<dbReference type="AlphaFoldDB" id="A0A087E0Q2"/>
<sequence length="87" mass="9679">MKSIILLVSVLLFLAEWYVIRKTSINKFAPIVVLAVIGVPVGSVIGLHLVAFPILLTLLALVLCMLEDLWCKRKGLSEMEKAKLMDE</sequence>
<organism evidence="2 3">
    <name type="scientific">Bifidobacterium subtile</name>
    <dbReference type="NCBI Taxonomy" id="77635"/>
    <lineage>
        <taxon>Bacteria</taxon>
        <taxon>Bacillati</taxon>
        <taxon>Actinomycetota</taxon>
        <taxon>Actinomycetes</taxon>
        <taxon>Bifidobacteriales</taxon>
        <taxon>Bifidobacteriaceae</taxon>
        <taxon>Bifidobacterium</taxon>
    </lineage>
</organism>
<evidence type="ECO:0000256" key="1">
    <source>
        <dbReference type="SAM" id="Phobius"/>
    </source>
</evidence>
<dbReference type="OrthoDB" id="9973523at2"/>